<accession>A0ABT7LDR1</accession>
<dbReference type="EMBL" id="JASVDS010000001">
    <property type="protein sequence ID" value="MDL5030594.1"/>
    <property type="molecule type" value="Genomic_DNA"/>
</dbReference>
<protein>
    <submittedName>
        <fullName evidence="1">Uncharacterized protein</fullName>
    </submittedName>
</protein>
<dbReference type="RefSeq" id="WP_285980727.1">
    <property type="nucleotide sequence ID" value="NZ_JASVDS010000001.1"/>
</dbReference>
<keyword evidence="2" id="KW-1185">Reference proteome</keyword>
<organism evidence="1 2">
    <name type="scientific">Roseateles subflavus</name>
    <dbReference type="NCBI Taxonomy" id="3053353"/>
    <lineage>
        <taxon>Bacteria</taxon>
        <taxon>Pseudomonadati</taxon>
        <taxon>Pseudomonadota</taxon>
        <taxon>Betaproteobacteria</taxon>
        <taxon>Burkholderiales</taxon>
        <taxon>Sphaerotilaceae</taxon>
        <taxon>Roseateles</taxon>
    </lineage>
</organism>
<proteinExistence type="predicted"/>
<comment type="caution">
    <text evidence="1">The sequence shown here is derived from an EMBL/GenBank/DDBJ whole genome shotgun (WGS) entry which is preliminary data.</text>
</comment>
<evidence type="ECO:0000313" key="2">
    <source>
        <dbReference type="Proteomes" id="UP001238603"/>
    </source>
</evidence>
<evidence type="ECO:0000313" key="1">
    <source>
        <dbReference type="EMBL" id="MDL5030594.1"/>
    </source>
</evidence>
<dbReference type="Proteomes" id="UP001238603">
    <property type="component" value="Unassembled WGS sequence"/>
</dbReference>
<name>A0ABT7LDR1_9BURK</name>
<gene>
    <name evidence="1" type="ORF">QRD43_01635</name>
</gene>
<sequence length="76" mass="8398">MAQLIKPRGASLPETGMARMAALGRTAMNAIARPLSLASSSKIEGLDVQDSTLEEWEQCQSQFEDKFRHGVSDYLR</sequence>
<reference evidence="1 2" key="1">
    <citation type="submission" date="2023-06" db="EMBL/GenBank/DDBJ databases">
        <title>Pelomonas sp. APW6 16S ribosomal RNA gene genome sequencing and assembly.</title>
        <authorList>
            <person name="Woo H."/>
        </authorList>
    </citation>
    <scope>NUCLEOTIDE SEQUENCE [LARGE SCALE GENOMIC DNA]</scope>
    <source>
        <strain evidence="1 2">APW6</strain>
    </source>
</reference>